<keyword evidence="3" id="KW-1185">Reference proteome</keyword>
<reference evidence="2 3" key="1">
    <citation type="submission" date="2024-01" db="EMBL/GenBank/DDBJ databases">
        <title>A telomere-to-telomere, gap-free genome of sweet tea (Lithocarpus litseifolius).</title>
        <authorList>
            <person name="Zhou J."/>
        </authorList>
    </citation>
    <scope>NUCLEOTIDE SEQUENCE [LARGE SCALE GENOMIC DNA]</scope>
    <source>
        <strain evidence="2">Zhou-2022a</strain>
        <tissue evidence="2">Leaf</tissue>
    </source>
</reference>
<dbReference type="Proteomes" id="UP001459277">
    <property type="component" value="Unassembled WGS sequence"/>
</dbReference>
<evidence type="ECO:0000313" key="2">
    <source>
        <dbReference type="EMBL" id="KAL0012771.1"/>
    </source>
</evidence>
<feature type="region of interest" description="Disordered" evidence="1">
    <location>
        <begin position="65"/>
        <end position="147"/>
    </location>
</feature>
<comment type="caution">
    <text evidence="2">The sequence shown here is derived from an EMBL/GenBank/DDBJ whole genome shotgun (WGS) entry which is preliminary data.</text>
</comment>
<feature type="compositionally biased region" description="Polar residues" evidence="1">
    <location>
        <begin position="86"/>
        <end position="95"/>
    </location>
</feature>
<dbReference type="AlphaFoldDB" id="A0AAW2DVL4"/>
<sequence>MVASYVITVPKQIRLFPVLPWGKILLIEGYLHLLRRHPVGTPNYKDIIDVLKAVNEIDRVQAHIHEAPNEEAATSKAAAIERPSTTERPSMSTTLARHGSRPPVATPQVVPTPDPSPSTPHPSLSPNIPSPTLHPSPAPNIPPPIPHPCPGSDILPPTPRSFPELSPIPSFDLGIDPTFLDMHTEPPSHNMSTGLSSSIDPPHIDHVQADIRNFGKRGNEVMDVVKGESVRWTNSSRSLDARPLRAFIMKSIHSFIICISTIMYGGVVSATDERLVSYRSCLLGALLPSNLS</sequence>
<name>A0AAW2DVL4_9ROSI</name>
<protein>
    <submittedName>
        <fullName evidence="2">Uncharacterized protein</fullName>
    </submittedName>
</protein>
<feature type="compositionally biased region" description="Pro residues" evidence="1">
    <location>
        <begin position="110"/>
        <end position="120"/>
    </location>
</feature>
<evidence type="ECO:0000256" key="1">
    <source>
        <dbReference type="SAM" id="MobiDB-lite"/>
    </source>
</evidence>
<organism evidence="2 3">
    <name type="scientific">Lithocarpus litseifolius</name>
    <dbReference type="NCBI Taxonomy" id="425828"/>
    <lineage>
        <taxon>Eukaryota</taxon>
        <taxon>Viridiplantae</taxon>
        <taxon>Streptophyta</taxon>
        <taxon>Embryophyta</taxon>
        <taxon>Tracheophyta</taxon>
        <taxon>Spermatophyta</taxon>
        <taxon>Magnoliopsida</taxon>
        <taxon>eudicotyledons</taxon>
        <taxon>Gunneridae</taxon>
        <taxon>Pentapetalae</taxon>
        <taxon>rosids</taxon>
        <taxon>fabids</taxon>
        <taxon>Fagales</taxon>
        <taxon>Fagaceae</taxon>
        <taxon>Lithocarpus</taxon>
    </lineage>
</organism>
<accession>A0AAW2DVL4</accession>
<proteinExistence type="predicted"/>
<feature type="compositionally biased region" description="Pro residues" evidence="1">
    <location>
        <begin position="128"/>
        <end position="147"/>
    </location>
</feature>
<evidence type="ECO:0000313" key="3">
    <source>
        <dbReference type="Proteomes" id="UP001459277"/>
    </source>
</evidence>
<dbReference type="EMBL" id="JAZDWU010000002">
    <property type="protein sequence ID" value="KAL0012771.1"/>
    <property type="molecule type" value="Genomic_DNA"/>
</dbReference>
<gene>
    <name evidence="2" type="ORF">SO802_007879</name>
</gene>